<feature type="region of interest" description="Disordered" evidence="1">
    <location>
        <begin position="266"/>
        <end position="353"/>
    </location>
</feature>
<name>A0AA43QFD9_9LECA</name>
<comment type="caution">
    <text evidence="2">The sequence shown here is derived from an EMBL/GenBank/DDBJ whole genome shotgun (WGS) entry which is preliminary data.</text>
</comment>
<feature type="compositionally biased region" description="Basic and acidic residues" evidence="1">
    <location>
        <begin position="1"/>
        <end position="10"/>
    </location>
</feature>
<feature type="region of interest" description="Disordered" evidence="1">
    <location>
        <begin position="80"/>
        <end position="135"/>
    </location>
</feature>
<proteinExistence type="predicted"/>
<sequence>MSTHHTPHDFDGEEDDDDPWTHMTALSRDQTFHSFGTLSPMPAANHTSLIINSPANINREPDTSRHYHGTYNPALVTVRQQQDGGQPPLQPSLESPITSWDFRHPQGAASTAHPRPHHHHVDGIQQDPSDAQGGWRTADALPPQLRADYALYESRRHQGGSSMLSANMPYLGYRNIYESGQSDGTITHTAVGNANDGIRDVRSSNQDFSSQLELLGSAMMRFDGNTTMNMGITAPPGDPSFAVISIIPEEENTIFQTPWVNTGYEPSGVPTYDTHTYSQPSEALTPTHPVHRPLQPLHRNPHEGSLNERRYLGSTSASTHGQPPRRDTPSRRSRPRKERKLATPSDYEKDRKAHVKTHNLACDLCKARKIGVRL</sequence>
<feature type="region of interest" description="Disordered" evidence="1">
    <location>
        <begin position="1"/>
        <end position="21"/>
    </location>
</feature>
<protein>
    <submittedName>
        <fullName evidence="2">Uncharacterized protein</fullName>
    </submittedName>
</protein>
<reference evidence="2" key="1">
    <citation type="journal article" date="2023" name="Genome Biol. Evol.">
        <title>First Whole Genome Sequence and Flow Cytometry Genome Size Data for the Lichen-Forming Fungus Ramalina farinacea (Ascomycota).</title>
        <authorList>
            <person name="Llewellyn T."/>
            <person name="Mian S."/>
            <person name="Hill R."/>
            <person name="Leitch I.J."/>
            <person name="Gaya E."/>
        </authorList>
    </citation>
    <scope>NUCLEOTIDE SEQUENCE</scope>
    <source>
        <strain evidence="2">LIQ254RAFAR</strain>
    </source>
</reference>
<accession>A0AA43QFD9</accession>
<feature type="compositionally biased region" description="Polar residues" evidence="1">
    <location>
        <begin position="273"/>
        <end position="284"/>
    </location>
</feature>
<dbReference type="EMBL" id="JAPUFD010000001">
    <property type="protein sequence ID" value="MDI1485548.1"/>
    <property type="molecule type" value="Genomic_DNA"/>
</dbReference>
<evidence type="ECO:0000256" key="1">
    <source>
        <dbReference type="SAM" id="MobiDB-lite"/>
    </source>
</evidence>
<organism evidence="2 3">
    <name type="scientific">Ramalina farinacea</name>
    <dbReference type="NCBI Taxonomy" id="258253"/>
    <lineage>
        <taxon>Eukaryota</taxon>
        <taxon>Fungi</taxon>
        <taxon>Dikarya</taxon>
        <taxon>Ascomycota</taxon>
        <taxon>Pezizomycotina</taxon>
        <taxon>Lecanoromycetes</taxon>
        <taxon>OSLEUM clade</taxon>
        <taxon>Lecanoromycetidae</taxon>
        <taxon>Lecanorales</taxon>
        <taxon>Lecanorineae</taxon>
        <taxon>Ramalinaceae</taxon>
        <taxon>Ramalina</taxon>
    </lineage>
</organism>
<gene>
    <name evidence="2" type="ORF">OHK93_000686</name>
</gene>
<dbReference type="Proteomes" id="UP001161017">
    <property type="component" value="Unassembled WGS sequence"/>
</dbReference>
<feature type="compositionally biased region" description="Basic and acidic residues" evidence="1">
    <location>
        <begin position="300"/>
        <end position="311"/>
    </location>
</feature>
<keyword evidence="3" id="KW-1185">Reference proteome</keyword>
<evidence type="ECO:0000313" key="2">
    <source>
        <dbReference type="EMBL" id="MDI1485548.1"/>
    </source>
</evidence>
<evidence type="ECO:0000313" key="3">
    <source>
        <dbReference type="Proteomes" id="UP001161017"/>
    </source>
</evidence>
<dbReference type="AlphaFoldDB" id="A0AA43QFD9"/>